<protein>
    <submittedName>
        <fullName evidence="8">Uncharacterized protein</fullName>
    </submittedName>
</protein>
<dbReference type="GO" id="GO:0008239">
    <property type="term" value="F:dipeptidyl-peptidase activity"/>
    <property type="evidence" value="ECO:0007669"/>
    <property type="project" value="TreeGrafter"/>
</dbReference>
<name>A0A9P1ILY8_9PELO</name>
<dbReference type="EMBL" id="CANHGI010000004">
    <property type="protein sequence ID" value="CAI5447333.1"/>
    <property type="molecule type" value="Genomic_DNA"/>
</dbReference>
<evidence type="ECO:0000313" key="9">
    <source>
        <dbReference type="Proteomes" id="UP001152747"/>
    </source>
</evidence>
<dbReference type="FunFam" id="1.20.120.980:FF:000007">
    <property type="entry name" value="Predicted protein"/>
    <property type="match status" value="1"/>
</dbReference>
<evidence type="ECO:0000256" key="5">
    <source>
        <dbReference type="ARBA" id="ARBA00022825"/>
    </source>
</evidence>
<keyword evidence="6" id="KW-0325">Glycoprotein</keyword>
<dbReference type="Gene3D" id="1.20.120.980">
    <property type="entry name" value="Serine carboxypeptidase S28, SKS domain"/>
    <property type="match status" value="1"/>
</dbReference>
<dbReference type="SUPFAM" id="SSF53474">
    <property type="entry name" value="alpha/beta-Hydrolases"/>
    <property type="match status" value="2"/>
</dbReference>
<dbReference type="GO" id="GO:0070008">
    <property type="term" value="F:serine-type exopeptidase activity"/>
    <property type="evidence" value="ECO:0007669"/>
    <property type="project" value="InterPro"/>
</dbReference>
<sequence>MNLEIFLLIFFLDAALGQFFRDPVTFETSQIHRKSSESPYKYRPILFYPGNEGKIEKFADNTGFMWDLAPELNAAVVFVEHRYYAKSKPFGNESYSNIENLGYLSTSQALADYAFVVQYLKNGKTIPGADKNTPVIAFGGSLGGMLAAWFRIKYPHIVDGALASSAPVVLYPNSNPSEFYMITSRTFIDSGCNKKAVERSWEVLEKLAKTKDGRAKLNKIFKLDPKKSLISKKEDVGFLKSFISNTMVAMTFVNFPYPNTFLANVPGWPVKKVCEKFRKIEKSDEKTAEQLYNILNLYYNYTGNKEHLCANHENCEGPYGDLGDISGWYFQACTEVILPTCSMGPPNDFFWNTCPFSIEGRQNFCNNTFGSIGYKKGMLRPNSLALNYGSSKFPTATNIIFSNGYLDPWSAYGYSKKNLLKGPIKSIILKTGAHHYDLRGADKLDTKEVKQVRIFEKNEIKKWIKEKKIKKN</sequence>
<evidence type="ECO:0000256" key="3">
    <source>
        <dbReference type="ARBA" id="ARBA00022729"/>
    </source>
</evidence>
<dbReference type="PANTHER" id="PTHR11010:SF38">
    <property type="entry name" value="LYSOSOMAL PRO-X CARBOXYPEPTIDASE"/>
    <property type="match status" value="1"/>
</dbReference>
<proteinExistence type="inferred from homology"/>
<dbReference type="InterPro" id="IPR029058">
    <property type="entry name" value="AB_hydrolase_fold"/>
</dbReference>
<keyword evidence="5" id="KW-0720">Serine protease</keyword>
<keyword evidence="2" id="KW-0645">Protease</keyword>
<comment type="caution">
    <text evidence="8">The sequence shown here is derived from an EMBL/GenBank/DDBJ whole genome shotgun (WGS) entry which is preliminary data.</text>
</comment>
<gene>
    <name evidence="8" type="ORF">CAMP_LOCUS9970</name>
</gene>
<dbReference type="Proteomes" id="UP001152747">
    <property type="component" value="Unassembled WGS sequence"/>
</dbReference>
<evidence type="ECO:0000313" key="8">
    <source>
        <dbReference type="EMBL" id="CAI5447333.1"/>
    </source>
</evidence>
<accession>A0A9P1ILY8</accession>
<evidence type="ECO:0000256" key="7">
    <source>
        <dbReference type="SAM" id="SignalP"/>
    </source>
</evidence>
<dbReference type="Gene3D" id="3.40.50.1820">
    <property type="entry name" value="alpha/beta hydrolase"/>
    <property type="match status" value="1"/>
</dbReference>
<dbReference type="AlphaFoldDB" id="A0A9P1ILY8"/>
<feature type="signal peptide" evidence="7">
    <location>
        <begin position="1"/>
        <end position="17"/>
    </location>
</feature>
<dbReference type="InterPro" id="IPR008758">
    <property type="entry name" value="Peptidase_S28"/>
</dbReference>
<dbReference type="InterPro" id="IPR042269">
    <property type="entry name" value="Ser_carbopepase_S28_SKS"/>
</dbReference>
<evidence type="ECO:0000256" key="1">
    <source>
        <dbReference type="ARBA" id="ARBA00011079"/>
    </source>
</evidence>
<feature type="chain" id="PRO_5040209351" evidence="7">
    <location>
        <begin position="18"/>
        <end position="472"/>
    </location>
</feature>
<keyword evidence="4" id="KW-0378">Hydrolase</keyword>
<evidence type="ECO:0000256" key="2">
    <source>
        <dbReference type="ARBA" id="ARBA00022670"/>
    </source>
</evidence>
<keyword evidence="3 7" id="KW-0732">Signal</keyword>
<dbReference type="Pfam" id="PF05577">
    <property type="entry name" value="Peptidase_S28"/>
    <property type="match status" value="1"/>
</dbReference>
<reference evidence="8" key="1">
    <citation type="submission" date="2022-11" db="EMBL/GenBank/DDBJ databases">
        <authorList>
            <person name="Kikuchi T."/>
        </authorList>
    </citation>
    <scope>NUCLEOTIDE SEQUENCE</scope>
    <source>
        <strain evidence="8">PS1010</strain>
    </source>
</reference>
<dbReference type="OrthoDB" id="2130629at2759"/>
<organism evidence="8 9">
    <name type="scientific">Caenorhabditis angaria</name>
    <dbReference type="NCBI Taxonomy" id="860376"/>
    <lineage>
        <taxon>Eukaryota</taxon>
        <taxon>Metazoa</taxon>
        <taxon>Ecdysozoa</taxon>
        <taxon>Nematoda</taxon>
        <taxon>Chromadorea</taxon>
        <taxon>Rhabditida</taxon>
        <taxon>Rhabditina</taxon>
        <taxon>Rhabditomorpha</taxon>
        <taxon>Rhabditoidea</taxon>
        <taxon>Rhabditidae</taxon>
        <taxon>Peloderinae</taxon>
        <taxon>Caenorhabditis</taxon>
    </lineage>
</organism>
<keyword evidence="9" id="KW-1185">Reference proteome</keyword>
<evidence type="ECO:0000256" key="6">
    <source>
        <dbReference type="ARBA" id="ARBA00023180"/>
    </source>
</evidence>
<comment type="similarity">
    <text evidence="1">Belongs to the peptidase S28 family.</text>
</comment>
<dbReference type="PANTHER" id="PTHR11010">
    <property type="entry name" value="PROTEASE S28 PRO-X CARBOXYPEPTIDASE-RELATED"/>
    <property type="match status" value="1"/>
</dbReference>
<evidence type="ECO:0000256" key="4">
    <source>
        <dbReference type="ARBA" id="ARBA00022801"/>
    </source>
</evidence>
<dbReference type="GO" id="GO:0006508">
    <property type="term" value="P:proteolysis"/>
    <property type="evidence" value="ECO:0007669"/>
    <property type="project" value="UniProtKB-KW"/>
</dbReference>